<dbReference type="OrthoDB" id="386727at2157"/>
<dbReference type="AlphaFoldDB" id="H1Z3G8"/>
<dbReference type="STRING" id="937775.Metlim_0638"/>
<dbReference type="InParanoid" id="H1Z3G8"/>
<organism evidence="1 2">
    <name type="scientific">Methanoplanus limicola DSM 2279</name>
    <dbReference type="NCBI Taxonomy" id="937775"/>
    <lineage>
        <taxon>Archaea</taxon>
        <taxon>Methanobacteriati</taxon>
        <taxon>Methanobacteriota</taxon>
        <taxon>Stenosarchaea group</taxon>
        <taxon>Methanomicrobia</taxon>
        <taxon>Methanomicrobiales</taxon>
        <taxon>Methanomicrobiaceae</taxon>
        <taxon>Methanoplanus</taxon>
    </lineage>
</organism>
<evidence type="ECO:0000313" key="1">
    <source>
        <dbReference type="EMBL" id="EHQ34763.1"/>
    </source>
</evidence>
<evidence type="ECO:0000313" key="2">
    <source>
        <dbReference type="Proteomes" id="UP000005741"/>
    </source>
</evidence>
<name>H1Z3G8_9EURY</name>
<proteinExistence type="predicted"/>
<protein>
    <submittedName>
        <fullName evidence="1">Uncharacterized protein</fullName>
    </submittedName>
</protein>
<dbReference type="EMBL" id="CM001436">
    <property type="protein sequence ID" value="EHQ34763.1"/>
    <property type="molecule type" value="Genomic_DNA"/>
</dbReference>
<dbReference type="RefSeq" id="WP_004076465.1">
    <property type="nucleotide sequence ID" value="NZ_CM001436.1"/>
</dbReference>
<dbReference type="HOGENOM" id="CLU_646576_0_0_2"/>
<gene>
    <name evidence="1" type="ORF">Metlim_0638</name>
</gene>
<sequence length="410" mass="47703">MKIKKGVRAFCLLLVMTLLTAMFIPAVSAISYNEMEQGSSESIAILTPDYSKTEQYLKDPLSESEISYYVFPAKWIIENNLNEDLEIVNLNLETSELNKEYDEKLEHLVYTPVQIDSDEVIYLLRLPTQMIKNQNGDDEKLDLNYPINFFGKYDNYEDMQNDILEKRKLSKLNLESSKDPNNSEKFSSVAISKDTRSINYMESIQYDSASGYSDIDYVTGKIQPYSFTSGQSCVIYQEREIHFDRAGDLVELILWYQPDGDIYLSAAIYDETVLCWPNNEWIDASSMHQYEYYVQVNSDKYYIWFKDITTLDWDNYVYDDSNDGAEYVTHLIGTSELDLVGTPQTDFEAITNTMQDEWSQDSDNNWIRPGISFSYNSHTYPYGSGNYVYMNDWVSSNIIYTYHKAGRYQT</sequence>
<accession>H1Z3G8</accession>
<keyword evidence="2" id="KW-1185">Reference proteome</keyword>
<dbReference type="Proteomes" id="UP000005741">
    <property type="component" value="Chromosome"/>
</dbReference>
<reference evidence="1 2" key="1">
    <citation type="submission" date="2011-10" db="EMBL/GenBank/DDBJ databases">
        <title>The Improved High-Quality Draft genome of Methanoplanus limicola DSM 2279.</title>
        <authorList>
            <consortium name="US DOE Joint Genome Institute (JGI-PGF)"/>
            <person name="Lucas S."/>
            <person name="Copeland A."/>
            <person name="Lapidus A."/>
            <person name="Glavina del Rio T."/>
            <person name="Dalin E."/>
            <person name="Tice H."/>
            <person name="Bruce D."/>
            <person name="Goodwin L."/>
            <person name="Pitluck S."/>
            <person name="Peters L."/>
            <person name="Mikhailova N."/>
            <person name="Lu M."/>
            <person name="Kyrpides N."/>
            <person name="Mavromatis K."/>
            <person name="Ivanova N."/>
            <person name="Markowitz V."/>
            <person name="Cheng J.-F."/>
            <person name="Hugenholtz P."/>
            <person name="Woyke T."/>
            <person name="Wu D."/>
            <person name="Wirth R."/>
            <person name="Brambilla E.-M."/>
            <person name="Klenk H.-P."/>
            <person name="Eisen J.A."/>
        </authorList>
    </citation>
    <scope>NUCLEOTIDE SEQUENCE [LARGE SCALE GENOMIC DNA]</scope>
    <source>
        <strain evidence="1 2">DSM 2279</strain>
    </source>
</reference>